<sequence length="70" mass="8256">MNKHPVKSSRIISIGYDAGVRELEIQFKDGQLWRYRNVPEKTFHTFLTVVSKGRFYDGVIRNKFAALRLR</sequence>
<organism evidence="2 3">
    <name type="scientific">Jejubacter calystegiae</name>
    <dbReference type="NCBI Taxonomy" id="2579935"/>
    <lineage>
        <taxon>Bacteria</taxon>
        <taxon>Pseudomonadati</taxon>
        <taxon>Pseudomonadota</taxon>
        <taxon>Gammaproteobacteria</taxon>
        <taxon>Enterobacterales</taxon>
        <taxon>Enterobacteriaceae</taxon>
        <taxon>Jejubacter</taxon>
    </lineage>
</organism>
<evidence type="ECO:0000313" key="2">
    <source>
        <dbReference type="EMBL" id="QCT21239.1"/>
    </source>
</evidence>
<evidence type="ECO:0000259" key="1">
    <source>
        <dbReference type="Pfam" id="PF13619"/>
    </source>
</evidence>
<name>A0A4P8YKJ3_9ENTR</name>
<dbReference type="Pfam" id="PF13619">
    <property type="entry name" value="KTSC"/>
    <property type="match status" value="1"/>
</dbReference>
<evidence type="ECO:0000313" key="3">
    <source>
        <dbReference type="Proteomes" id="UP000302163"/>
    </source>
</evidence>
<accession>A0A4P8YKJ3</accession>
<proteinExistence type="predicted"/>
<dbReference type="KEGG" id="izh:FEM41_17075"/>
<feature type="domain" description="KTSC" evidence="1">
    <location>
        <begin position="7"/>
        <end position="64"/>
    </location>
</feature>
<protein>
    <submittedName>
        <fullName evidence="2">KTSC domain-containing protein</fullName>
    </submittedName>
</protein>
<dbReference type="InterPro" id="IPR025309">
    <property type="entry name" value="KTSC_dom"/>
</dbReference>
<keyword evidence="3" id="KW-1185">Reference proteome</keyword>
<gene>
    <name evidence="2" type="ORF">FEM41_17075</name>
</gene>
<dbReference type="OrthoDB" id="8612029at2"/>
<dbReference type="AlphaFoldDB" id="A0A4P8YKJ3"/>
<dbReference type="EMBL" id="CP040428">
    <property type="protein sequence ID" value="QCT21239.1"/>
    <property type="molecule type" value="Genomic_DNA"/>
</dbReference>
<dbReference type="Proteomes" id="UP000302163">
    <property type="component" value="Chromosome"/>
</dbReference>
<dbReference type="RefSeq" id="WP_138097395.1">
    <property type="nucleotide sequence ID" value="NZ_CP040428.1"/>
</dbReference>
<reference evidence="2 3" key="1">
    <citation type="submission" date="2019-05" db="EMBL/GenBank/DDBJ databases">
        <title>Complete genome sequence of Izhakiella calystegiae KSNA2, an endophyte isolated from beach morning glory (Calystegia soldanella).</title>
        <authorList>
            <person name="Jiang L."/>
            <person name="Jeong J.C."/>
            <person name="Kim C.Y."/>
            <person name="Kim D.H."/>
            <person name="Kim S.W."/>
            <person name="Lee j."/>
        </authorList>
    </citation>
    <scope>NUCLEOTIDE SEQUENCE [LARGE SCALE GENOMIC DNA]</scope>
    <source>
        <strain evidence="2 3">KSNA2</strain>
    </source>
</reference>